<evidence type="ECO:0000313" key="3">
    <source>
        <dbReference type="EMBL" id="MBD8869167.1"/>
    </source>
</evidence>
<protein>
    <submittedName>
        <fullName evidence="3">Uncharacterized protein</fullName>
    </submittedName>
</protein>
<proteinExistence type="predicted"/>
<keyword evidence="2" id="KW-1133">Transmembrane helix</keyword>
<evidence type="ECO:0000256" key="2">
    <source>
        <dbReference type="SAM" id="Phobius"/>
    </source>
</evidence>
<dbReference type="AlphaFoldDB" id="A0A927K390"/>
<feature type="region of interest" description="Disordered" evidence="1">
    <location>
        <begin position="1"/>
        <end position="76"/>
    </location>
</feature>
<evidence type="ECO:0000313" key="4">
    <source>
        <dbReference type="Proteomes" id="UP000616839"/>
    </source>
</evidence>
<comment type="caution">
    <text evidence="3">The sequence shown here is derived from an EMBL/GenBank/DDBJ whole genome shotgun (WGS) entry which is preliminary data.</text>
</comment>
<keyword evidence="2" id="KW-0472">Membrane</keyword>
<gene>
    <name evidence="3" type="ORF">IE331_05975</name>
</gene>
<feature type="transmembrane region" description="Helical" evidence="2">
    <location>
        <begin position="110"/>
        <end position="128"/>
    </location>
</feature>
<feature type="transmembrane region" description="Helical" evidence="2">
    <location>
        <begin position="86"/>
        <end position="104"/>
    </location>
</feature>
<keyword evidence="4" id="KW-1185">Reference proteome</keyword>
<name>A0A927K390_9ACTN</name>
<organism evidence="3 4">
    <name type="scientific">Nocardioides donggukensis</name>
    <dbReference type="NCBI Taxonomy" id="2774019"/>
    <lineage>
        <taxon>Bacteria</taxon>
        <taxon>Bacillati</taxon>
        <taxon>Actinomycetota</taxon>
        <taxon>Actinomycetes</taxon>
        <taxon>Propionibacteriales</taxon>
        <taxon>Nocardioidaceae</taxon>
        <taxon>Nocardioides</taxon>
    </lineage>
</organism>
<feature type="compositionally biased region" description="Pro residues" evidence="1">
    <location>
        <begin position="28"/>
        <end position="40"/>
    </location>
</feature>
<sequence length="145" mass="15667">MTPRDEDEAWREIVDNYGDAPAFEDEAPPPAAPETPPPAPFTGSTAGPTVGSAHGSADEPDPWENEGRFVPPVPPPVPRAEPRRQLAWFGVFVAPAIVLFSVVMNWYLPGFVSLLLVLWFVGGFVYLVSTMPNGPRDPGDDGARI</sequence>
<keyword evidence="2" id="KW-0812">Transmembrane</keyword>
<dbReference type="RefSeq" id="WP_192141392.1">
    <property type="nucleotide sequence ID" value="NZ_JACYXZ010000001.1"/>
</dbReference>
<accession>A0A927K390</accession>
<evidence type="ECO:0000256" key="1">
    <source>
        <dbReference type="SAM" id="MobiDB-lite"/>
    </source>
</evidence>
<dbReference type="EMBL" id="JACYXZ010000001">
    <property type="protein sequence ID" value="MBD8869167.1"/>
    <property type="molecule type" value="Genomic_DNA"/>
</dbReference>
<reference evidence="3" key="1">
    <citation type="submission" date="2020-09" db="EMBL/GenBank/DDBJ databases">
        <title>Nocardioides sp. strain MJB4 16S ribosomal RNA gene Genome sequencing and assembly.</title>
        <authorList>
            <person name="Kim I."/>
        </authorList>
    </citation>
    <scope>NUCLEOTIDE SEQUENCE</scope>
    <source>
        <strain evidence="3">MJB4</strain>
    </source>
</reference>
<dbReference type="Proteomes" id="UP000616839">
    <property type="component" value="Unassembled WGS sequence"/>
</dbReference>